<dbReference type="PROSITE" id="PS51257">
    <property type="entry name" value="PROKAR_LIPOPROTEIN"/>
    <property type="match status" value="1"/>
</dbReference>
<protein>
    <recommendedName>
        <fullName evidence="5">Peptidyl-prolyl cis-trans isomerase</fullName>
        <ecNumber evidence="5">5.2.1.8</ecNumber>
    </recommendedName>
</protein>
<dbReference type="RefSeq" id="WP_345373618.1">
    <property type="nucleotide sequence ID" value="NZ_BAABJX010000052.1"/>
</dbReference>
<evidence type="ECO:0000256" key="3">
    <source>
        <dbReference type="ARBA" id="ARBA00023235"/>
    </source>
</evidence>
<evidence type="ECO:0000259" key="6">
    <source>
        <dbReference type="PROSITE" id="PS50059"/>
    </source>
</evidence>
<gene>
    <name evidence="7" type="ORF">GCM10023331_32100</name>
</gene>
<dbReference type="PANTHER" id="PTHR10516:SF443">
    <property type="entry name" value="FK506-BINDING PROTEIN 59-RELATED"/>
    <property type="match status" value="1"/>
</dbReference>
<evidence type="ECO:0000256" key="1">
    <source>
        <dbReference type="ARBA" id="ARBA00000971"/>
    </source>
</evidence>
<evidence type="ECO:0000256" key="4">
    <source>
        <dbReference type="PROSITE-ProRule" id="PRU00277"/>
    </source>
</evidence>
<dbReference type="EMBL" id="BAABJX010000052">
    <property type="protein sequence ID" value="GAA4844855.1"/>
    <property type="molecule type" value="Genomic_DNA"/>
</dbReference>
<dbReference type="InterPro" id="IPR001179">
    <property type="entry name" value="PPIase_FKBP_dom"/>
</dbReference>
<evidence type="ECO:0000313" key="7">
    <source>
        <dbReference type="EMBL" id="GAA4844855.1"/>
    </source>
</evidence>
<dbReference type="Proteomes" id="UP001500298">
    <property type="component" value="Unassembled WGS sequence"/>
</dbReference>
<keyword evidence="3 4" id="KW-0413">Isomerase</keyword>
<comment type="caution">
    <text evidence="7">The sequence shown here is derived from an EMBL/GenBank/DDBJ whole genome shotgun (WGS) entry which is preliminary data.</text>
</comment>
<dbReference type="PANTHER" id="PTHR10516">
    <property type="entry name" value="PEPTIDYL-PROLYL CIS-TRANS ISOMERASE"/>
    <property type="match status" value="1"/>
</dbReference>
<comment type="similarity">
    <text evidence="5">Belongs to the FKBP-type PPIase family.</text>
</comment>
<dbReference type="InterPro" id="IPR046357">
    <property type="entry name" value="PPIase_dom_sf"/>
</dbReference>
<evidence type="ECO:0000313" key="8">
    <source>
        <dbReference type="Proteomes" id="UP001500298"/>
    </source>
</evidence>
<feature type="domain" description="PPIase FKBP-type" evidence="6">
    <location>
        <begin position="65"/>
        <end position="168"/>
    </location>
</feature>
<dbReference type="Gene3D" id="3.10.50.40">
    <property type="match status" value="2"/>
</dbReference>
<proteinExistence type="inferred from homology"/>
<keyword evidence="8" id="KW-1185">Reference proteome</keyword>
<evidence type="ECO:0000256" key="2">
    <source>
        <dbReference type="ARBA" id="ARBA00023110"/>
    </source>
</evidence>
<evidence type="ECO:0000256" key="5">
    <source>
        <dbReference type="RuleBase" id="RU003915"/>
    </source>
</evidence>
<reference evidence="8" key="1">
    <citation type="journal article" date="2019" name="Int. J. Syst. Evol. Microbiol.">
        <title>The Global Catalogue of Microorganisms (GCM) 10K type strain sequencing project: providing services to taxonomists for standard genome sequencing and annotation.</title>
        <authorList>
            <consortium name="The Broad Institute Genomics Platform"/>
            <consortium name="The Broad Institute Genome Sequencing Center for Infectious Disease"/>
            <person name="Wu L."/>
            <person name="Ma J."/>
        </authorList>
    </citation>
    <scope>NUCLEOTIDE SEQUENCE [LARGE SCALE GENOMIC DNA]</scope>
    <source>
        <strain evidence="8">JCM 18326</strain>
    </source>
</reference>
<dbReference type="InterPro" id="IPR050689">
    <property type="entry name" value="FKBP-type_PPIase"/>
</dbReference>
<dbReference type="SUPFAM" id="SSF54534">
    <property type="entry name" value="FKBP-like"/>
    <property type="match status" value="2"/>
</dbReference>
<accession>A0ABP9DM95</accession>
<dbReference type="EC" id="5.2.1.8" evidence="5"/>
<comment type="catalytic activity">
    <reaction evidence="1 4 5">
        <text>[protein]-peptidylproline (omega=180) = [protein]-peptidylproline (omega=0)</text>
        <dbReference type="Rhea" id="RHEA:16237"/>
        <dbReference type="Rhea" id="RHEA-COMP:10747"/>
        <dbReference type="Rhea" id="RHEA-COMP:10748"/>
        <dbReference type="ChEBI" id="CHEBI:83833"/>
        <dbReference type="ChEBI" id="CHEBI:83834"/>
        <dbReference type="EC" id="5.2.1.8"/>
    </reaction>
</comment>
<sequence length="309" mass="34086">MMNKLFKNFAAASIMMGALTSCFSDSIEDSLENDKETIDKFLIENEIAYRSTDGGVRIVTLEGGEGAISTEYTGKILDIAFSNKVFHKDSLETTPFLSSDNYTIVLGYGYGAPLYGMSDGIANLYENEKAELYMPSLMAYGSNSGTINGIDVPANAIIRSEVEVLEVRDTLEQRFHEDELLITYMQDSLGVENAATHLIPGSDVYKVILEETADTTSIAEGDTVTLDYTGKFLSGQVFDSNTDWKVPFVYANFVKGWSEGLQTMKKGEKAIILIPSHYGYGQIPRLLNPNSSFPPVTPMVFEINLKDIN</sequence>
<dbReference type="Pfam" id="PF00254">
    <property type="entry name" value="FKBP_C"/>
    <property type="match status" value="1"/>
</dbReference>
<keyword evidence="2 4" id="KW-0697">Rotamase</keyword>
<organism evidence="7 8">
    <name type="scientific">Algivirga pacifica</name>
    <dbReference type="NCBI Taxonomy" id="1162670"/>
    <lineage>
        <taxon>Bacteria</taxon>
        <taxon>Pseudomonadati</taxon>
        <taxon>Bacteroidota</taxon>
        <taxon>Cytophagia</taxon>
        <taxon>Cytophagales</taxon>
        <taxon>Flammeovirgaceae</taxon>
        <taxon>Algivirga</taxon>
    </lineage>
</organism>
<dbReference type="PROSITE" id="PS50059">
    <property type="entry name" value="FKBP_PPIASE"/>
    <property type="match status" value="2"/>
</dbReference>
<name>A0ABP9DM95_9BACT</name>
<feature type="domain" description="PPIase FKBP-type" evidence="6">
    <location>
        <begin position="221"/>
        <end position="309"/>
    </location>
</feature>